<dbReference type="OrthoDB" id="4207724at2759"/>
<feature type="compositionally biased region" description="Polar residues" evidence="1">
    <location>
        <begin position="266"/>
        <end position="275"/>
    </location>
</feature>
<evidence type="ECO:0000256" key="2">
    <source>
        <dbReference type="SAM" id="Phobius"/>
    </source>
</evidence>
<feature type="compositionally biased region" description="Basic and acidic residues" evidence="1">
    <location>
        <begin position="131"/>
        <end position="141"/>
    </location>
</feature>
<feature type="compositionally biased region" description="Polar residues" evidence="1">
    <location>
        <begin position="163"/>
        <end position="175"/>
    </location>
</feature>
<feature type="compositionally biased region" description="Basic and acidic residues" evidence="1">
    <location>
        <begin position="225"/>
        <end position="260"/>
    </location>
</feature>
<keyword evidence="2" id="KW-1133">Transmembrane helix</keyword>
<evidence type="ECO:0000313" key="3">
    <source>
        <dbReference type="EMBL" id="POS87527.1"/>
    </source>
</evidence>
<sequence length="397" mass="44092">MPSATSAAVGWSVVFLVAGGFYFVSNQRKNKNRRALSVKGTSKPNTTRKDLKSKKSRKDSESIKDKKEARPGQKTGKTSIEHKPLQPSIQPSNSDEKCSAEATNQISSTNGSTPATTASRASHKTKSTKSKSVEQKKRDESPDNVTGNEADDELVHNSPKIISKSSVPTPASQDISDMLEEPLIKPSVLKVIPPSSNKLNISGNRKPLKKEERPETKKQRQNKQKAAEAKLARAQEEQERKVKLEAQRRTAREAEGRAAKDGSLFMASQTPQSSVWKAPSPPNNDTAPTYESLNSESEDHGSTNQEVSVLSEEEQVRQVIKETETWSVVKSKEKRNRTVKANDESSKPEFEVQELKKSDLTEHAATLPDRAPYYFVQKEDKYAEDNNSLEDSEWEVS</sequence>
<feature type="compositionally biased region" description="Basic and acidic residues" evidence="1">
    <location>
        <begin position="58"/>
        <end position="71"/>
    </location>
</feature>
<evidence type="ECO:0000313" key="4">
    <source>
        <dbReference type="Proteomes" id="UP000237438"/>
    </source>
</evidence>
<feature type="compositionally biased region" description="Polar residues" evidence="1">
    <location>
        <begin position="283"/>
        <end position="295"/>
    </location>
</feature>
<feature type="compositionally biased region" description="Polar residues" evidence="1">
    <location>
        <begin position="101"/>
        <end position="114"/>
    </location>
</feature>
<gene>
    <name evidence="3" type="ORF">EPUL_001926</name>
</gene>
<reference evidence="3 4" key="1">
    <citation type="submission" date="2017-10" db="EMBL/GenBank/DDBJ databases">
        <title>Development of genomic resources for the powdery mildew, Erysiphe pulchra.</title>
        <authorList>
            <person name="Wadl P.A."/>
            <person name="Mack B.M."/>
            <person name="Moore G."/>
            <person name="Beltz S.B."/>
        </authorList>
    </citation>
    <scope>NUCLEOTIDE SEQUENCE [LARGE SCALE GENOMIC DNA]</scope>
    <source>
        <strain evidence="3">Cflorida</strain>
    </source>
</reference>
<protein>
    <submittedName>
        <fullName evidence="3">Uncharacterized protein</fullName>
    </submittedName>
</protein>
<dbReference type="Proteomes" id="UP000237438">
    <property type="component" value="Unassembled WGS sequence"/>
</dbReference>
<feature type="transmembrane region" description="Helical" evidence="2">
    <location>
        <begin position="6"/>
        <end position="24"/>
    </location>
</feature>
<feature type="region of interest" description="Disordered" evidence="1">
    <location>
        <begin position="30"/>
        <end position="315"/>
    </location>
</feature>
<name>A0A2S4PZT9_9PEZI</name>
<feature type="compositionally biased region" description="Basic and acidic residues" evidence="1">
    <location>
        <begin position="209"/>
        <end position="218"/>
    </location>
</feature>
<organism evidence="3 4">
    <name type="scientific">Erysiphe pulchra</name>
    <dbReference type="NCBI Taxonomy" id="225359"/>
    <lineage>
        <taxon>Eukaryota</taxon>
        <taxon>Fungi</taxon>
        <taxon>Dikarya</taxon>
        <taxon>Ascomycota</taxon>
        <taxon>Pezizomycotina</taxon>
        <taxon>Leotiomycetes</taxon>
        <taxon>Erysiphales</taxon>
        <taxon>Erysiphaceae</taxon>
        <taxon>Erysiphe</taxon>
    </lineage>
</organism>
<keyword evidence="4" id="KW-1185">Reference proteome</keyword>
<proteinExistence type="predicted"/>
<comment type="caution">
    <text evidence="3">The sequence shown here is derived from an EMBL/GenBank/DDBJ whole genome shotgun (WGS) entry which is preliminary data.</text>
</comment>
<feature type="compositionally biased region" description="Basic and acidic residues" evidence="1">
    <location>
        <begin position="340"/>
        <end position="362"/>
    </location>
</feature>
<feature type="compositionally biased region" description="Polar residues" evidence="1">
    <location>
        <begin position="194"/>
        <end position="203"/>
    </location>
</feature>
<dbReference type="AlphaFoldDB" id="A0A2S4PZT9"/>
<feature type="region of interest" description="Disordered" evidence="1">
    <location>
        <begin position="333"/>
        <end position="367"/>
    </location>
</feature>
<evidence type="ECO:0000256" key="1">
    <source>
        <dbReference type="SAM" id="MobiDB-lite"/>
    </source>
</evidence>
<dbReference type="EMBL" id="PEDP01000111">
    <property type="protein sequence ID" value="POS87527.1"/>
    <property type="molecule type" value="Genomic_DNA"/>
</dbReference>
<keyword evidence="2" id="KW-0812">Transmembrane</keyword>
<keyword evidence="2" id="KW-0472">Membrane</keyword>
<accession>A0A2S4PZT9</accession>